<dbReference type="OrthoDB" id="9805202at2"/>
<evidence type="ECO:0000256" key="5">
    <source>
        <dbReference type="ARBA" id="ARBA00022723"/>
    </source>
</evidence>
<gene>
    <name evidence="15" type="ORF">DXX93_18235</name>
</gene>
<feature type="signal peptide" evidence="13">
    <location>
        <begin position="1"/>
        <end position="25"/>
    </location>
</feature>
<dbReference type="PROSITE" id="PS51007">
    <property type="entry name" value="CYTC"/>
    <property type="match status" value="2"/>
</dbReference>
<evidence type="ECO:0000256" key="8">
    <source>
        <dbReference type="ARBA" id="ARBA00022982"/>
    </source>
</evidence>
<evidence type="ECO:0000256" key="13">
    <source>
        <dbReference type="SAM" id="SignalP"/>
    </source>
</evidence>
<reference evidence="15 16" key="1">
    <citation type="submission" date="2018-08" db="EMBL/GenBank/DDBJ databases">
        <title>Thalassotalea euphylliae genome.</title>
        <authorList>
            <person name="Summers S."/>
            <person name="Rice S.A."/>
            <person name="Freckelton M.L."/>
            <person name="Nedved B.T."/>
            <person name="Hadfield M.G."/>
        </authorList>
    </citation>
    <scope>NUCLEOTIDE SEQUENCE [LARGE SCALE GENOMIC DNA]</scope>
    <source>
        <strain evidence="15 16">H1</strain>
    </source>
</reference>
<keyword evidence="6 13" id="KW-0732">Signal</keyword>
<feature type="domain" description="Cytochrome c" evidence="14">
    <location>
        <begin position="41"/>
        <end position="149"/>
    </location>
</feature>
<keyword evidence="10 12" id="KW-0408">Iron</keyword>
<dbReference type="GO" id="GO:0009055">
    <property type="term" value="F:electron transfer activity"/>
    <property type="evidence" value="ECO:0007669"/>
    <property type="project" value="InterPro"/>
</dbReference>
<evidence type="ECO:0000256" key="12">
    <source>
        <dbReference type="PIRSR" id="PIRSR000294-2"/>
    </source>
</evidence>
<feature type="chain" id="PRO_5017641303" evidence="13">
    <location>
        <begin position="26"/>
        <end position="337"/>
    </location>
</feature>
<dbReference type="Pfam" id="PF00034">
    <property type="entry name" value="Cytochrom_C"/>
    <property type="match status" value="1"/>
</dbReference>
<accession>A0A3E0TUG4</accession>
<dbReference type="InterPro" id="IPR036909">
    <property type="entry name" value="Cyt_c-like_dom_sf"/>
</dbReference>
<keyword evidence="4 11" id="KW-0349">Heme</keyword>
<name>A0A3E0TUG4_9GAMM</name>
<dbReference type="GO" id="GO:0046872">
    <property type="term" value="F:metal ion binding"/>
    <property type="evidence" value="ECO:0007669"/>
    <property type="project" value="UniProtKB-KW"/>
</dbReference>
<evidence type="ECO:0000256" key="3">
    <source>
        <dbReference type="ARBA" id="ARBA00022559"/>
    </source>
</evidence>
<feature type="binding site" description="covalent" evidence="11">
    <location>
        <position position="207"/>
    </location>
    <ligand>
        <name>heme c</name>
        <dbReference type="ChEBI" id="CHEBI:61717"/>
        <label>2</label>
    </ligand>
</feature>
<dbReference type="InterPro" id="IPR009056">
    <property type="entry name" value="Cyt_c-like_dom"/>
</dbReference>
<feature type="binding site" description="covalent" evidence="11">
    <location>
        <position position="66"/>
    </location>
    <ligand>
        <name>heme c</name>
        <dbReference type="ChEBI" id="CHEBI:61717"/>
        <label>1</label>
    </ligand>
</feature>
<keyword evidence="8" id="KW-0249">Electron transport</keyword>
<evidence type="ECO:0000313" key="15">
    <source>
        <dbReference type="EMBL" id="REL28316.1"/>
    </source>
</evidence>
<keyword evidence="7" id="KW-0574">Periplasm</keyword>
<keyword evidence="3 15" id="KW-0575">Peroxidase</keyword>
<dbReference type="FunFam" id="1.10.760.10:FF:000004">
    <property type="entry name" value="Cytochrome c peroxidase"/>
    <property type="match status" value="1"/>
</dbReference>
<comment type="PTM">
    <text evidence="11">Binds 2 heme groups per subunit.</text>
</comment>
<dbReference type="Proteomes" id="UP000256478">
    <property type="component" value="Unassembled WGS sequence"/>
</dbReference>
<dbReference type="GO" id="GO:0020037">
    <property type="term" value="F:heme binding"/>
    <property type="evidence" value="ECO:0007669"/>
    <property type="project" value="InterPro"/>
</dbReference>
<feature type="binding site" description="axial binding residue" evidence="12">
    <location>
        <position position="67"/>
    </location>
    <ligand>
        <name>heme c</name>
        <dbReference type="ChEBI" id="CHEBI:61717"/>
        <label>1</label>
    </ligand>
    <ligandPart>
        <name>Fe</name>
        <dbReference type="ChEBI" id="CHEBI:18248"/>
    </ligandPart>
</feature>
<proteinExistence type="predicted"/>
<dbReference type="PANTHER" id="PTHR30600">
    <property type="entry name" value="CYTOCHROME C PEROXIDASE-RELATED"/>
    <property type="match status" value="1"/>
</dbReference>
<evidence type="ECO:0000259" key="14">
    <source>
        <dbReference type="PROSITE" id="PS51007"/>
    </source>
</evidence>
<dbReference type="AlphaFoldDB" id="A0A3E0TUG4"/>
<comment type="caution">
    <text evidence="15">The sequence shown here is derived from an EMBL/GenBank/DDBJ whole genome shotgun (WGS) entry which is preliminary data.</text>
</comment>
<dbReference type="Gene3D" id="1.10.760.10">
    <property type="entry name" value="Cytochrome c-like domain"/>
    <property type="match status" value="2"/>
</dbReference>
<dbReference type="GO" id="GO:0004130">
    <property type="term" value="F:cytochrome-c peroxidase activity"/>
    <property type="evidence" value="ECO:0007669"/>
    <property type="project" value="TreeGrafter"/>
</dbReference>
<dbReference type="InterPro" id="IPR004852">
    <property type="entry name" value="Di-haem_cyt_c_peroxidsae"/>
</dbReference>
<keyword evidence="2" id="KW-0813">Transport</keyword>
<feature type="domain" description="Cytochrome c" evidence="14">
    <location>
        <begin position="193"/>
        <end position="307"/>
    </location>
</feature>
<feature type="binding site" description="axial binding residue" evidence="12">
    <location>
        <position position="282"/>
    </location>
    <ligand>
        <name>heme c</name>
        <dbReference type="ChEBI" id="CHEBI:61717"/>
        <label>2</label>
    </ligand>
    <ligandPart>
        <name>Fe</name>
        <dbReference type="ChEBI" id="CHEBI:18248"/>
    </ligandPart>
</feature>
<evidence type="ECO:0000256" key="6">
    <source>
        <dbReference type="ARBA" id="ARBA00022729"/>
    </source>
</evidence>
<comment type="cofactor">
    <cofactor evidence="11">
        <name>heme</name>
        <dbReference type="ChEBI" id="CHEBI:30413"/>
    </cofactor>
    <text evidence="11">Binds 2 heme groups.</text>
</comment>
<dbReference type="Pfam" id="PF03150">
    <property type="entry name" value="CCP_MauG"/>
    <property type="match status" value="1"/>
</dbReference>
<feature type="binding site" description="covalent" evidence="11">
    <location>
        <position position="63"/>
    </location>
    <ligand>
        <name>heme c</name>
        <dbReference type="ChEBI" id="CHEBI:61717"/>
        <label>1</label>
    </ligand>
</feature>
<dbReference type="PIRSF" id="PIRSF000294">
    <property type="entry name" value="Cytochrome-c_peroxidase"/>
    <property type="match status" value="1"/>
</dbReference>
<comment type="subcellular location">
    <subcellularLocation>
        <location evidence="1">Periplasm</location>
    </subcellularLocation>
</comment>
<evidence type="ECO:0000256" key="10">
    <source>
        <dbReference type="ARBA" id="ARBA00023004"/>
    </source>
</evidence>
<evidence type="ECO:0000256" key="9">
    <source>
        <dbReference type="ARBA" id="ARBA00023002"/>
    </source>
</evidence>
<protein>
    <submittedName>
        <fullName evidence="15">Cytochrome-c peroxidase</fullName>
    </submittedName>
</protein>
<feature type="binding site" description="axial binding residue" evidence="12">
    <location>
        <position position="211"/>
    </location>
    <ligand>
        <name>heme c</name>
        <dbReference type="ChEBI" id="CHEBI:61717"/>
        <label>2</label>
    </ligand>
    <ligandPart>
        <name>Fe</name>
        <dbReference type="ChEBI" id="CHEBI:18248"/>
    </ligandPart>
</feature>
<evidence type="ECO:0000256" key="7">
    <source>
        <dbReference type="ARBA" id="ARBA00022764"/>
    </source>
</evidence>
<organism evidence="15 16">
    <name type="scientific">Thalassotalea euphylliae</name>
    <dbReference type="NCBI Taxonomy" id="1655234"/>
    <lineage>
        <taxon>Bacteria</taxon>
        <taxon>Pseudomonadati</taxon>
        <taxon>Pseudomonadota</taxon>
        <taxon>Gammaproteobacteria</taxon>
        <taxon>Alteromonadales</taxon>
        <taxon>Colwelliaceae</taxon>
        <taxon>Thalassotalea</taxon>
    </lineage>
</organism>
<evidence type="ECO:0000256" key="4">
    <source>
        <dbReference type="ARBA" id="ARBA00022617"/>
    </source>
</evidence>
<keyword evidence="9" id="KW-0560">Oxidoreductase</keyword>
<evidence type="ECO:0000256" key="1">
    <source>
        <dbReference type="ARBA" id="ARBA00004418"/>
    </source>
</evidence>
<dbReference type="SUPFAM" id="SSF46626">
    <property type="entry name" value="Cytochrome c"/>
    <property type="match status" value="2"/>
</dbReference>
<feature type="binding site" description="covalent" evidence="11">
    <location>
        <position position="210"/>
    </location>
    <ligand>
        <name>heme c</name>
        <dbReference type="ChEBI" id="CHEBI:61717"/>
        <label>2</label>
    </ligand>
</feature>
<sequence length="337" mass="36673">MKQLVKKSALTFSLLGAVLSASVAAQEPIQPIEPATNINQAEAELGKKLYFDPRLSKSGFISCNSCHNLSMGGTDNLTTSIGHNWQQGPINSPTVLNSSLNFVQFWDGRAKDLKAQAGGPIANPKEMAYSHELAIEMLGSIPGYVKEFKATFGNEAINIDQVTQAIAEFEKTLVTPNSRFDLWLKGNQSAITAQEKSGYQLFKASGCVACHNGPAVGGSMFQKMGLVKKYETSNPAQGRFDVTGNEADRHSFKVPTLRNVELTYPYFHDGQAKTLAQAVDIMGRVQLGREFNKQEISDLVAFLKTLTGEQPKFALPILPASTERTPLPEPFEVSAAE</sequence>
<evidence type="ECO:0000256" key="2">
    <source>
        <dbReference type="ARBA" id="ARBA00022448"/>
    </source>
</evidence>
<evidence type="ECO:0000256" key="11">
    <source>
        <dbReference type="PIRSR" id="PIRSR000294-1"/>
    </source>
</evidence>
<dbReference type="EMBL" id="QUOU01000001">
    <property type="protein sequence ID" value="REL28316.1"/>
    <property type="molecule type" value="Genomic_DNA"/>
</dbReference>
<dbReference type="InterPro" id="IPR026259">
    <property type="entry name" value="MauG/Cytc_peroxidase"/>
</dbReference>
<dbReference type="RefSeq" id="WP_116009354.1">
    <property type="nucleotide sequence ID" value="NZ_QUOU01000001.1"/>
</dbReference>
<dbReference type="PANTHER" id="PTHR30600:SF7">
    <property type="entry name" value="CYTOCHROME C PEROXIDASE-RELATED"/>
    <property type="match status" value="1"/>
</dbReference>
<dbReference type="InterPro" id="IPR051395">
    <property type="entry name" value="Cytochrome_c_Peroxidase/MauG"/>
</dbReference>
<feature type="binding site" description="axial binding residue" evidence="12">
    <location>
        <position position="83"/>
    </location>
    <ligand>
        <name>heme c</name>
        <dbReference type="ChEBI" id="CHEBI:61717"/>
        <label>1</label>
    </ligand>
    <ligandPart>
        <name>Fe</name>
        <dbReference type="ChEBI" id="CHEBI:18248"/>
    </ligandPart>
</feature>
<evidence type="ECO:0000313" key="16">
    <source>
        <dbReference type="Proteomes" id="UP000256478"/>
    </source>
</evidence>
<keyword evidence="5 12" id="KW-0479">Metal-binding</keyword>
<dbReference type="GO" id="GO:0042597">
    <property type="term" value="C:periplasmic space"/>
    <property type="evidence" value="ECO:0007669"/>
    <property type="project" value="UniProtKB-SubCell"/>
</dbReference>